<accession>A0A0F8VK73</accession>
<sequence>MHHLFSLILVLMVALVQAPPPESLTGVPSGLPPVSTARITSISPFGRLPTATRPAPPPSLPPPTQPGTPAPTGTPSPPPPPVQCRIVTRVTQTFFGFSSNDDQGAAIAFDCGRGNIAGGTGTFQDPVTFASAPGEFRQCEVIYSPYLRKYLRLEDSCPECDGEWFHRIRHVAVWVGSNQFGGGDDELDCEDRLTPPPQSQAVIRHPRQNLTVDVTPLFVPGVNSMCNVNHVYPSYVPGDYC</sequence>
<dbReference type="Proteomes" id="UP000034947">
    <property type="component" value="Unassembled WGS sequence"/>
</dbReference>
<evidence type="ECO:0000256" key="2">
    <source>
        <dbReference type="SAM" id="SignalP"/>
    </source>
</evidence>
<comment type="caution">
    <text evidence="3">The sequence shown here is derived from an EMBL/GenBank/DDBJ whole genome shotgun (WGS) entry which is preliminary data.</text>
</comment>
<feature type="compositionally biased region" description="Pro residues" evidence="1">
    <location>
        <begin position="54"/>
        <end position="82"/>
    </location>
</feature>
<evidence type="ECO:0000313" key="3">
    <source>
        <dbReference type="EMBL" id="KKK23481.1"/>
    </source>
</evidence>
<name>A0A0F8VK73_9EURO</name>
<keyword evidence="2" id="KW-0732">Signal</keyword>
<reference evidence="3 4" key="1">
    <citation type="submission" date="2015-02" db="EMBL/GenBank/DDBJ databases">
        <title>Draft Genome Sequences of Two Closely-Related Aflatoxigenic Aspergillus Species Obtained from the Cote d'Ivoire.</title>
        <authorList>
            <person name="Moore G.G."/>
            <person name="Beltz S.B."/>
            <person name="Mack B.M."/>
        </authorList>
    </citation>
    <scope>NUCLEOTIDE SEQUENCE [LARGE SCALE GENOMIC DNA]</scope>
    <source>
        <strain evidence="3 4">SRRC1432</strain>
    </source>
</reference>
<evidence type="ECO:0000313" key="4">
    <source>
        <dbReference type="Proteomes" id="UP000034947"/>
    </source>
</evidence>
<feature type="chain" id="PRO_5002529094" evidence="2">
    <location>
        <begin position="19"/>
        <end position="241"/>
    </location>
</feature>
<dbReference type="VEuPathDB" id="FungiDB:P175DRAFT_0498870"/>
<dbReference type="AlphaFoldDB" id="A0A0F8VK73"/>
<keyword evidence="4" id="KW-1185">Reference proteome</keyword>
<feature type="signal peptide" evidence="2">
    <location>
        <begin position="1"/>
        <end position="18"/>
    </location>
</feature>
<protein>
    <submittedName>
        <fullName evidence="3">Uncharacterized protein</fullName>
    </submittedName>
</protein>
<evidence type="ECO:0000256" key="1">
    <source>
        <dbReference type="SAM" id="MobiDB-lite"/>
    </source>
</evidence>
<dbReference type="EMBL" id="JYKN01000673">
    <property type="protein sequence ID" value="KKK23481.1"/>
    <property type="molecule type" value="Genomic_DNA"/>
</dbReference>
<dbReference type="OrthoDB" id="5332384at2759"/>
<proteinExistence type="predicted"/>
<organism evidence="3 4">
    <name type="scientific">Aspergillus ochraceoroseus</name>
    <dbReference type="NCBI Taxonomy" id="138278"/>
    <lineage>
        <taxon>Eukaryota</taxon>
        <taxon>Fungi</taxon>
        <taxon>Dikarya</taxon>
        <taxon>Ascomycota</taxon>
        <taxon>Pezizomycotina</taxon>
        <taxon>Eurotiomycetes</taxon>
        <taxon>Eurotiomycetidae</taxon>
        <taxon>Eurotiales</taxon>
        <taxon>Aspergillaceae</taxon>
        <taxon>Aspergillus</taxon>
        <taxon>Aspergillus subgen. Nidulantes</taxon>
    </lineage>
</organism>
<feature type="region of interest" description="Disordered" evidence="1">
    <location>
        <begin position="44"/>
        <end position="82"/>
    </location>
</feature>
<gene>
    <name evidence="3" type="ORF">AOCH_001476</name>
</gene>